<organism evidence="1 2">
    <name type="scientific">Engystomops pustulosus</name>
    <name type="common">Tungara frog</name>
    <name type="synonym">Physalaemus pustulosus</name>
    <dbReference type="NCBI Taxonomy" id="76066"/>
    <lineage>
        <taxon>Eukaryota</taxon>
        <taxon>Metazoa</taxon>
        <taxon>Chordata</taxon>
        <taxon>Craniata</taxon>
        <taxon>Vertebrata</taxon>
        <taxon>Euteleostomi</taxon>
        <taxon>Amphibia</taxon>
        <taxon>Batrachia</taxon>
        <taxon>Anura</taxon>
        <taxon>Neobatrachia</taxon>
        <taxon>Hyloidea</taxon>
        <taxon>Leptodactylidae</taxon>
        <taxon>Leiuperinae</taxon>
        <taxon>Engystomops</taxon>
    </lineage>
</organism>
<sequence>MKSDMIGPGLTRDLFETLSHLIGQEKQPSLGLDRLNRLRSRIGSVKPCDLLIFEQGERKVLVVFVLYRDAMGNYDRLVIKVWFI</sequence>
<dbReference type="AlphaFoldDB" id="A0AAV7AFY2"/>
<accession>A0AAV7AFY2</accession>
<dbReference type="EMBL" id="WNYA01000008">
    <property type="protein sequence ID" value="KAG8558395.1"/>
    <property type="molecule type" value="Genomic_DNA"/>
</dbReference>
<protein>
    <recommendedName>
        <fullName evidence="3">Type II toxin-antitoxin system RelE/ParE family toxin</fullName>
    </recommendedName>
</protein>
<gene>
    <name evidence="1" type="ORF">GDO81_016972</name>
</gene>
<name>A0AAV7AFY2_ENGPU</name>
<comment type="caution">
    <text evidence="1">The sequence shown here is derived from an EMBL/GenBank/DDBJ whole genome shotgun (WGS) entry which is preliminary data.</text>
</comment>
<reference evidence="1" key="1">
    <citation type="thesis" date="2020" institute="ProQuest LLC" country="789 East Eisenhower Parkway, Ann Arbor, MI, USA">
        <title>Comparative Genomics and Chromosome Evolution.</title>
        <authorList>
            <person name="Mudd A.B."/>
        </authorList>
    </citation>
    <scope>NUCLEOTIDE SEQUENCE</scope>
    <source>
        <strain evidence="1">237g6f4</strain>
        <tissue evidence="1">Blood</tissue>
    </source>
</reference>
<evidence type="ECO:0000313" key="2">
    <source>
        <dbReference type="Proteomes" id="UP000824782"/>
    </source>
</evidence>
<dbReference type="Proteomes" id="UP000824782">
    <property type="component" value="Unassembled WGS sequence"/>
</dbReference>
<evidence type="ECO:0008006" key="3">
    <source>
        <dbReference type="Google" id="ProtNLM"/>
    </source>
</evidence>
<evidence type="ECO:0000313" key="1">
    <source>
        <dbReference type="EMBL" id="KAG8558395.1"/>
    </source>
</evidence>
<proteinExistence type="predicted"/>
<keyword evidence="2" id="KW-1185">Reference proteome</keyword>